<dbReference type="EMBL" id="HBEY01045418">
    <property type="protein sequence ID" value="CAD8618370.1"/>
    <property type="molecule type" value="Transcribed_RNA"/>
</dbReference>
<dbReference type="GO" id="GO:0003677">
    <property type="term" value="F:DNA binding"/>
    <property type="evidence" value="ECO:0007669"/>
    <property type="project" value="InterPro"/>
</dbReference>
<reference evidence="2" key="1">
    <citation type="submission" date="2021-01" db="EMBL/GenBank/DDBJ databases">
        <authorList>
            <person name="Corre E."/>
            <person name="Pelletier E."/>
            <person name="Niang G."/>
            <person name="Scheremetjew M."/>
            <person name="Finn R."/>
            <person name="Kale V."/>
            <person name="Holt S."/>
            <person name="Cochrane G."/>
            <person name="Meng A."/>
            <person name="Brown T."/>
            <person name="Cohen L."/>
        </authorList>
    </citation>
    <scope>NUCLEOTIDE SEQUENCE</scope>
    <source>
        <strain evidence="2">PLY182g</strain>
    </source>
</reference>
<evidence type="ECO:0000313" key="2">
    <source>
        <dbReference type="EMBL" id="CAD8618370.1"/>
    </source>
</evidence>
<organism evidence="2">
    <name type="scientific">Coccolithus braarudii</name>
    <dbReference type="NCBI Taxonomy" id="221442"/>
    <lineage>
        <taxon>Eukaryota</taxon>
        <taxon>Haptista</taxon>
        <taxon>Haptophyta</taxon>
        <taxon>Prymnesiophyceae</taxon>
        <taxon>Coccolithales</taxon>
        <taxon>Coccolithaceae</taxon>
        <taxon>Coccolithus</taxon>
    </lineage>
</organism>
<name>A0A7S0Q9S7_9EUKA</name>
<dbReference type="Gene3D" id="1.10.443.10">
    <property type="entry name" value="Intergrase catalytic core"/>
    <property type="match status" value="1"/>
</dbReference>
<evidence type="ECO:0000256" key="1">
    <source>
        <dbReference type="ARBA" id="ARBA00023172"/>
    </source>
</evidence>
<dbReference type="SUPFAM" id="SSF56349">
    <property type="entry name" value="DNA breaking-rejoining enzymes"/>
    <property type="match status" value="1"/>
</dbReference>
<proteinExistence type="predicted"/>
<dbReference type="InterPro" id="IPR013762">
    <property type="entry name" value="Integrase-like_cat_sf"/>
</dbReference>
<protein>
    <recommendedName>
        <fullName evidence="3">Tyr recombinase domain-containing protein</fullName>
    </recommendedName>
</protein>
<dbReference type="GO" id="GO:0006310">
    <property type="term" value="P:DNA recombination"/>
    <property type="evidence" value="ECO:0007669"/>
    <property type="project" value="UniProtKB-KW"/>
</dbReference>
<dbReference type="GO" id="GO:0015074">
    <property type="term" value="P:DNA integration"/>
    <property type="evidence" value="ECO:0007669"/>
    <property type="project" value="InterPro"/>
</dbReference>
<sequence length="227" mass="24680">MGHRHARQPGSRGATSLGEIVWHASNEVMYLTRACLSWRIDGTLYTSPPPALLRALVPGRDCALVAPPRAKPDQWGEIHCSFPATLTFSADAENVATTLRDIELRAPCAAGEREAVPLLCNADRTLLRHSVLDTMLRNVLTHLYGAKVAALYSWHSYRSGLATALHAAGVPDATIMLICRWMCDASLHVYCRIGTAEHEVSINKAAGAHRLDPIGQCAGCLQRPAVR</sequence>
<accession>A0A7S0Q9S7</accession>
<gene>
    <name evidence="2" type="ORF">CPEL01642_LOCUS21751</name>
</gene>
<dbReference type="AlphaFoldDB" id="A0A7S0Q9S7"/>
<keyword evidence="1" id="KW-0233">DNA recombination</keyword>
<dbReference type="InterPro" id="IPR011010">
    <property type="entry name" value="DNA_brk_join_enz"/>
</dbReference>
<evidence type="ECO:0008006" key="3">
    <source>
        <dbReference type="Google" id="ProtNLM"/>
    </source>
</evidence>